<dbReference type="Gene3D" id="3.10.129.10">
    <property type="entry name" value="Hotdog Thioesterase"/>
    <property type="match status" value="1"/>
</dbReference>
<comment type="caution">
    <text evidence="4">The sequence shown here is derived from an EMBL/GenBank/DDBJ whole genome shotgun (WGS) entry which is preliminary data.</text>
</comment>
<name>A0A9X0R0A9_9PROT</name>
<accession>A0A9X0R0A9</accession>
<feature type="domain" description="Thioesterase" evidence="3">
    <location>
        <begin position="54"/>
        <end position="133"/>
    </location>
</feature>
<dbReference type="GO" id="GO:0047617">
    <property type="term" value="F:fatty acyl-CoA hydrolase activity"/>
    <property type="evidence" value="ECO:0007669"/>
    <property type="project" value="InterPro"/>
</dbReference>
<proteinExistence type="inferred from homology"/>
<evidence type="ECO:0000313" key="4">
    <source>
        <dbReference type="EMBL" id="MBC4016935.1"/>
    </source>
</evidence>
<evidence type="ECO:0000256" key="1">
    <source>
        <dbReference type="ARBA" id="ARBA00008324"/>
    </source>
</evidence>
<dbReference type="RefSeq" id="WP_186771703.1">
    <property type="nucleotide sequence ID" value="NZ_JACOMF010000020.1"/>
</dbReference>
<dbReference type="Pfam" id="PF03061">
    <property type="entry name" value="4HBT"/>
    <property type="match status" value="1"/>
</dbReference>
<dbReference type="SUPFAM" id="SSF54637">
    <property type="entry name" value="Thioesterase/thiol ester dehydrase-isomerase"/>
    <property type="match status" value="1"/>
</dbReference>
<evidence type="ECO:0000259" key="3">
    <source>
        <dbReference type="Pfam" id="PF03061"/>
    </source>
</evidence>
<dbReference type="PANTHER" id="PTHR21660">
    <property type="entry name" value="THIOESTERASE SUPERFAMILY MEMBER-RELATED"/>
    <property type="match status" value="1"/>
</dbReference>
<dbReference type="Proteomes" id="UP000600101">
    <property type="component" value="Unassembled WGS sequence"/>
</dbReference>
<dbReference type="AlphaFoldDB" id="A0A9X0R0A9"/>
<dbReference type="InterPro" id="IPR029069">
    <property type="entry name" value="HotDog_dom_sf"/>
</dbReference>
<dbReference type="NCBIfam" id="TIGR00369">
    <property type="entry name" value="unchar_dom_1"/>
    <property type="match status" value="1"/>
</dbReference>
<reference evidence="4" key="1">
    <citation type="submission" date="2020-08" db="EMBL/GenBank/DDBJ databases">
        <authorList>
            <person name="Hu Y."/>
            <person name="Nguyen S.V."/>
            <person name="Li F."/>
            <person name="Fanning S."/>
        </authorList>
    </citation>
    <scope>NUCLEOTIDE SEQUENCE</scope>
    <source>
        <strain evidence="4">SYSU D8009</strain>
    </source>
</reference>
<keyword evidence="5" id="KW-1185">Reference proteome</keyword>
<dbReference type="InterPro" id="IPR003736">
    <property type="entry name" value="PAAI_dom"/>
</dbReference>
<dbReference type="CDD" id="cd03443">
    <property type="entry name" value="PaaI_thioesterase"/>
    <property type="match status" value="1"/>
</dbReference>
<protein>
    <submittedName>
        <fullName evidence="4">PaaI family thioesterase</fullName>
    </submittedName>
</protein>
<keyword evidence="2" id="KW-0378">Hydrolase</keyword>
<sequence length="147" mass="15568">MPHAIHPEAVPEGFVPATHGGPYAKGLGPFWVKRGDQRVSVGLRLQHTHCNSAGGAHGGFVATLADLGLIHAASVMRERDGLPRHHLTTVTLTVDYVAPAKEGCWLEVEAEVSRLGRNLCFTEGAVLADGRRVARVSAVIAVLGPRA</sequence>
<dbReference type="InterPro" id="IPR039298">
    <property type="entry name" value="ACOT13"/>
</dbReference>
<evidence type="ECO:0000313" key="5">
    <source>
        <dbReference type="Proteomes" id="UP000600101"/>
    </source>
</evidence>
<dbReference type="EMBL" id="JACOMF010000020">
    <property type="protein sequence ID" value="MBC4016935.1"/>
    <property type="molecule type" value="Genomic_DNA"/>
</dbReference>
<dbReference type="PANTHER" id="PTHR21660:SF1">
    <property type="entry name" value="ACYL-COENZYME A THIOESTERASE 13"/>
    <property type="match status" value="1"/>
</dbReference>
<evidence type="ECO:0000256" key="2">
    <source>
        <dbReference type="ARBA" id="ARBA00022801"/>
    </source>
</evidence>
<organism evidence="4 5">
    <name type="scientific">Siccirubricoccus deserti</name>
    <dbReference type="NCBI Taxonomy" id="2013562"/>
    <lineage>
        <taxon>Bacteria</taxon>
        <taxon>Pseudomonadati</taxon>
        <taxon>Pseudomonadota</taxon>
        <taxon>Alphaproteobacteria</taxon>
        <taxon>Acetobacterales</taxon>
        <taxon>Roseomonadaceae</taxon>
        <taxon>Siccirubricoccus</taxon>
    </lineage>
</organism>
<gene>
    <name evidence="4" type="ORF">H7965_16575</name>
</gene>
<comment type="similarity">
    <text evidence="1">Belongs to the thioesterase PaaI family.</text>
</comment>
<dbReference type="InterPro" id="IPR006683">
    <property type="entry name" value="Thioestr_dom"/>
</dbReference>